<reference evidence="1 2" key="1">
    <citation type="submission" date="2024-01" db="EMBL/GenBank/DDBJ databases">
        <title>The genomes of 5 underutilized Papilionoideae crops provide insights into root nodulation and disease resistanc.</title>
        <authorList>
            <person name="Yuan L."/>
        </authorList>
    </citation>
    <scope>NUCLEOTIDE SEQUENCE [LARGE SCALE GENOMIC DNA]</scope>
    <source>
        <strain evidence="1">ZHUSHIDOU_FW_LH</strain>
        <tissue evidence="1">Leaf</tissue>
    </source>
</reference>
<dbReference type="AlphaFoldDB" id="A0AAN9FKT9"/>
<organism evidence="1 2">
    <name type="scientific">Crotalaria pallida</name>
    <name type="common">Smooth rattlebox</name>
    <name type="synonym">Crotalaria striata</name>
    <dbReference type="NCBI Taxonomy" id="3830"/>
    <lineage>
        <taxon>Eukaryota</taxon>
        <taxon>Viridiplantae</taxon>
        <taxon>Streptophyta</taxon>
        <taxon>Embryophyta</taxon>
        <taxon>Tracheophyta</taxon>
        <taxon>Spermatophyta</taxon>
        <taxon>Magnoliopsida</taxon>
        <taxon>eudicotyledons</taxon>
        <taxon>Gunneridae</taxon>
        <taxon>Pentapetalae</taxon>
        <taxon>rosids</taxon>
        <taxon>fabids</taxon>
        <taxon>Fabales</taxon>
        <taxon>Fabaceae</taxon>
        <taxon>Papilionoideae</taxon>
        <taxon>50 kb inversion clade</taxon>
        <taxon>genistoids sensu lato</taxon>
        <taxon>core genistoids</taxon>
        <taxon>Crotalarieae</taxon>
        <taxon>Crotalaria</taxon>
    </lineage>
</organism>
<accession>A0AAN9FKT9</accession>
<gene>
    <name evidence="1" type="ORF">RIF29_16299</name>
</gene>
<dbReference type="EMBL" id="JAYWIO010000003">
    <property type="protein sequence ID" value="KAK7275190.1"/>
    <property type="molecule type" value="Genomic_DNA"/>
</dbReference>
<name>A0AAN9FKT9_CROPI</name>
<dbReference type="Proteomes" id="UP001372338">
    <property type="component" value="Unassembled WGS sequence"/>
</dbReference>
<evidence type="ECO:0000313" key="2">
    <source>
        <dbReference type="Proteomes" id="UP001372338"/>
    </source>
</evidence>
<sequence length="135" mass="15082">MYILKDKTPFEVLFAIFLNLLLPLPHQNSHTRLGAILPPISPPPKLQVIVPKLLFKLSFCAITDARAEQGKKCHYQDEFGYLPKISLLAFHIDSVGCSRSGCVWCLEEIATWWNTKIVKALILVGGGGEFGMVEE</sequence>
<proteinExistence type="predicted"/>
<comment type="caution">
    <text evidence="1">The sequence shown here is derived from an EMBL/GenBank/DDBJ whole genome shotgun (WGS) entry which is preliminary data.</text>
</comment>
<evidence type="ECO:0000313" key="1">
    <source>
        <dbReference type="EMBL" id="KAK7275190.1"/>
    </source>
</evidence>
<keyword evidence="2" id="KW-1185">Reference proteome</keyword>
<protein>
    <submittedName>
        <fullName evidence="1">Uncharacterized protein</fullName>
    </submittedName>
</protein>